<accession>A0A9W4HDH2</accession>
<organism evidence="7 8">
    <name type="scientific">Penicillium nalgiovense</name>
    <dbReference type="NCBI Taxonomy" id="60175"/>
    <lineage>
        <taxon>Eukaryota</taxon>
        <taxon>Fungi</taxon>
        <taxon>Dikarya</taxon>
        <taxon>Ascomycota</taxon>
        <taxon>Pezizomycotina</taxon>
        <taxon>Eurotiomycetes</taxon>
        <taxon>Eurotiomycetidae</taxon>
        <taxon>Eurotiales</taxon>
        <taxon>Aspergillaceae</taxon>
        <taxon>Penicillium</taxon>
    </lineage>
</organism>
<evidence type="ECO:0000256" key="1">
    <source>
        <dbReference type="ARBA" id="ARBA00004308"/>
    </source>
</evidence>
<evidence type="ECO:0000256" key="4">
    <source>
        <dbReference type="ARBA" id="ARBA00023139"/>
    </source>
</evidence>
<name>A0A9W4HDH2_PENNA</name>
<dbReference type="GO" id="GO:0071230">
    <property type="term" value="P:cellular response to amino acid stimulus"/>
    <property type="evidence" value="ECO:0007669"/>
    <property type="project" value="InterPro"/>
</dbReference>
<dbReference type="GO" id="GO:0043410">
    <property type="term" value="P:positive regulation of MAPK cascade"/>
    <property type="evidence" value="ECO:0007669"/>
    <property type="project" value="InterPro"/>
</dbReference>
<gene>
    <name evidence="7" type="ORF">PNAL_LOCUS1653</name>
</gene>
<keyword evidence="3" id="KW-0472">Membrane</keyword>
<protein>
    <recommendedName>
        <fullName evidence="9">Late endosomal/lysosomal adaptor and MAPK and MTOR activator-domain-containing protein</fullName>
    </recommendedName>
</protein>
<reference evidence="7" key="1">
    <citation type="submission" date="2021-07" db="EMBL/GenBank/DDBJ databases">
        <authorList>
            <person name="Branca A.L. A."/>
        </authorList>
    </citation>
    <scope>NUCLEOTIDE SEQUENCE</scope>
</reference>
<evidence type="ECO:0000256" key="3">
    <source>
        <dbReference type="ARBA" id="ARBA00023136"/>
    </source>
</evidence>
<dbReference type="Proteomes" id="UP001153461">
    <property type="component" value="Unassembled WGS sequence"/>
</dbReference>
<comment type="caution">
    <text evidence="7">The sequence shown here is derived from an EMBL/GenBank/DDBJ whole genome shotgun (WGS) entry which is preliminary data.</text>
</comment>
<dbReference type="GO" id="GO:0071986">
    <property type="term" value="C:Ragulator complex"/>
    <property type="evidence" value="ECO:0007669"/>
    <property type="project" value="InterPro"/>
</dbReference>
<evidence type="ECO:0000256" key="5">
    <source>
        <dbReference type="ARBA" id="ARBA00023288"/>
    </source>
</evidence>
<sequence>MGICASCLGGNRHESPEVSSESGVNFPVTMFSAHYLDLMRDAWDVCRRAQLSNLSFVKPESSRLLEEDPYQAGYGYGALNHAHQASQPDSEYVRREREALESICQRTSDSVIDIWSIQPQPHLRPQATLHTPTSASPVPSQRTDTTTPAVSTHRTSPPSRPTSGASGTVPKHWGEVVVNPNKKRSRTDIKTDAKAGHDVFGVLNVT</sequence>
<feature type="compositionally biased region" description="Polar residues" evidence="6">
    <location>
        <begin position="128"/>
        <end position="166"/>
    </location>
</feature>
<dbReference type="GO" id="GO:0016197">
    <property type="term" value="P:endosomal transport"/>
    <property type="evidence" value="ECO:0007669"/>
    <property type="project" value="InterPro"/>
</dbReference>
<evidence type="ECO:0000256" key="2">
    <source>
        <dbReference type="ARBA" id="ARBA00022707"/>
    </source>
</evidence>
<keyword evidence="4" id="KW-0564">Palmitate</keyword>
<keyword evidence="2" id="KW-0519">Myristate</keyword>
<dbReference type="Pfam" id="PF15454">
    <property type="entry name" value="LAMTOR"/>
    <property type="match status" value="1"/>
</dbReference>
<evidence type="ECO:0000313" key="8">
    <source>
        <dbReference type="Proteomes" id="UP001153461"/>
    </source>
</evidence>
<evidence type="ECO:0008006" key="9">
    <source>
        <dbReference type="Google" id="ProtNLM"/>
    </source>
</evidence>
<dbReference type="AlphaFoldDB" id="A0A9W4HDH2"/>
<dbReference type="GO" id="GO:0001919">
    <property type="term" value="P:regulation of receptor recycling"/>
    <property type="evidence" value="ECO:0007669"/>
    <property type="project" value="InterPro"/>
</dbReference>
<dbReference type="GO" id="GO:0032008">
    <property type="term" value="P:positive regulation of TOR signaling"/>
    <property type="evidence" value="ECO:0007669"/>
    <property type="project" value="InterPro"/>
</dbReference>
<feature type="region of interest" description="Disordered" evidence="6">
    <location>
        <begin position="124"/>
        <end position="190"/>
    </location>
</feature>
<dbReference type="InterPro" id="IPR028209">
    <property type="entry name" value="LAMTOR1/MEH1"/>
</dbReference>
<comment type="subcellular location">
    <subcellularLocation>
        <location evidence="1">Endomembrane system</location>
    </subcellularLocation>
</comment>
<evidence type="ECO:0000313" key="7">
    <source>
        <dbReference type="EMBL" id="CAG7993133.1"/>
    </source>
</evidence>
<dbReference type="EMBL" id="CAJVNV010000045">
    <property type="protein sequence ID" value="CAG7993133.1"/>
    <property type="molecule type" value="Genomic_DNA"/>
</dbReference>
<dbReference type="GO" id="GO:0045121">
    <property type="term" value="C:membrane raft"/>
    <property type="evidence" value="ECO:0007669"/>
    <property type="project" value="InterPro"/>
</dbReference>
<dbReference type="SMART" id="SM01262">
    <property type="entry name" value="LAMTOR"/>
    <property type="match status" value="1"/>
</dbReference>
<proteinExistence type="predicted"/>
<dbReference type="OrthoDB" id="5299893at2759"/>
<dbReference type="GO" id="GO:0031902">
    <property type="term" value="C:late endosome membrane"/>
    <property type="evidence" value="ECO:0007669"/>
    <property type="project" value="InterPro"/>
</dbReference>
<evidence type="ECO:0000256" key="6">
    <source>
        <dbReference type="SAM" id="MobiDB-lite"/>
    </source>
</evidence>
<keyword evidence="5" id="KW-0449">Lipoprotein</keyword>